<dbReference type="KEGG" id="gba:J421_5272"/>
<dbReference type="EMBL" id="CP007129">
    <property type="protein sequence ID" value="AHG92807.1"/>
    <property type="molecule type" value="Genomic_DNA"/>
</dbReference>
<evidence type="ECO:0000313" key="3">
    <source>
        <dbReference type="Proteomes" id="UP000019151"/>
    </source>
</evidence>
<proteinExistence type="predicted"/>
<geneLocation type="plasmid" evidence="2 3">
    <name>1</name>
</geneLocation>
<dbReference type="AlphaFoldDB" id="W0RQS3"/>
<feature type="region of interest" description="Disordered" evidence="1">
    <location>
        <begin position="1"/>
        <end position="26"/>
    </location>
</feature>
<sequence>MPGTRLARVAELPTPPGVPVGPGTSGFDRACAMRLRDTVTGQEYLLMRSEITHDSRRSQGVTTGVLRSALGEYAPTSASGTTGERARTEPASAARVRADCTTSQVMAAAP</sequence>
<feature type="compositionally biased region" description="Polar residues" evidence="1">
    <location>
        <begin position="100"/>
        <end position="110"/>
    </location>
</feature>
<protein>
    <submittedName>
        <fullName evidence="2">Uncharacterized protein</fullName>
    </submittedName>
</protein>
<organism evidence="2 3">
    <name type="scientific">Gemmatirosa kalamazoonensis</name>
    <dbReference type="NCBI Taxonomy" id="861299"/>
    <lineage>
        <taxon>Bacteria</taxon>
        <taxon>Pseudomonadati</taxon>
        <taxon>Gemmatimonadota</taxon>
        <taxon>Gemmatimonadia</taxon>
        <taxon>Gemmatimonadales</taxon>
        <taxon>Gemmatimonadaceae</taxon>
        <taxon>Gemmatirosa</taxon>
    </lineage>
</organism>
<reference evidence="2 3" key="1">
    <citation type="journal article" date="2014" name="Genome Announc.">
        <title>Genome Sequence and Methylome of Soil Bacterium Gemmatirosa kalamazoonensis KBS708T, a Member of the Rarely Cultivated Gemmatimonadetes Phylum.</title>
        <authorList>
            <person name="Debruyn J.M."/>
            <person name="Radosevich M."/>
            <person name="Wommack K.E."/>
            <person name="Polson S.W."/>
            <person name="Hauser L.J."/>
            <person name="Fawaz M.N."/>
            <person name="Korlach J."/>
            <person name="Tsai Y.C."/>
        </authorList>
    </citation>
    <scope>NUCLEOTIDE SEQUENCE [LARGE SCALE GENOMIC DNA]</scope>
    <source>
        <strain evidence="2 3">KBS708</strain>
        <plasmid evidence="3">Plasmid 1</plasmid>
    </source>
</reference>
<dbReference type="RefSeq" id="WP_148306551.1">
    <property type="nucleotide sequence ID" value="NZ_CP007129.1"/>
</dbReference>
<accession>W0RQS3</accession>
<evidence type="ECO:0000256" key="1">
    <source>
        <dbReference type="SAM" id="MobiDB-lite"/>
    </source>
</evidence>
<keyword evidence="3" id="KW-1185">Reference proteome</keyword>
<dbReference type="Proteomes" id="UP000019151">
    <property type="component" value="Plasmid 1"/>
</dbReference>
<name>W0RQS3_9BACT</name>
<feature type="region of interest" description="Disordered" evidence="1">
    <location>
        <begin position="72"/>
        <end position="110"/>
    </location>
</feature>
<evidence type="ECO:0000313" key="2">
    <source>
        <dbReference type="EMBL" id="AHG92807.1"/>
    </source>
</evidence>
<dbReference type="InParanoid" id="W0RQS3"/>
<keyword evidence="2" id="KW-0614">Plasmid</keyword>
<gene>
    <name evidence="2" type="ORF">J421_5272</name>
</gene>
<dbReference type="HOGENOM" id="CLU_2167328_0_0_0"/>